<sequence length="315" mass="36365">MDQPSTSKRARWERYQPLSQNELEKYVADFMVEEDDISDHSDESEIDELFISDHDTQSEVSANEQETADSDEDIPLAQLAYFLGKDNTKWRKTAPPSTRTRHYNIFTGKPGPKGAAKNAVSVVDTWSLMISEEILQLIVQHTNIYIHTQMDRFSRERDARETNISEIKALIGLLYHAGTLKSAKLNTQGEIKALIGLLYHAGTLKSAKLNTQDLWAKDGSGIDIFIATMSRKRFLFLLKCLRFDSVLTRSQRKEIDKLAPIRELAEIFRKNIMNSFTIGEFATIDEKQISSNPRACRNIQEKYYEFFYYWGICYY</sequence>
<dbReference type="PANTHER" id="PTHR46599:SF3">
    <property type="entry name" value="PIGGYBAC TRANSPOSABLE ELEMENT-DERIVED PROTEIN 4"/>
    <property type="match status" value="1"/>
</dbReference>
<organism evidence="3 4">
    <name type="scientific">Popillia japonica</name>
    <name type="common">Japanese beetle</name>
    <dbReference type="NCBI Taxonomy" id="7064"/>
    <lineage>
        <taxon>Eukaryota</taxon>
        <taxon>Metazoa</taxon>
        <taxon>Ecdysozoa</taxon>
        <taxon>Arthropoda</taxon>
        <taxon>Hexapoda</taxon>
        <taxon>Insecta</taxon>
        <taxon>Pterygota</taxon>
        <taxon>Neoptera</taxon>
        <taxon>Endopterygota</taxon>
        <taxon>Coleoptera</taxon>
        <taxon>Polyphaga</taxon>
        <taxon>Scarabaeiformia</taxon>
        <taxon>Scarabaeidae</taxon>
        <taxon>Rutelinae</taxon>
        <taxon>Popillia</taxon>
    </lineage>
</organism>
<evidence type="ECO:0000313" key="4">
    <source>
        <dbReference type="Proteomes" id="UP001458880"/>
    </source>
</evidence>
<dbReference type="PANTHER" id="PTHR46599">
    <property type="entry name" value="PIGGYBAC TRANSPOSABLE ELEMENT-DERIVED PROTEIN 4"/>
    <property type="match status" value="1"/>
</dbReference>
<feature type="domain" description="PiggyBac transposable element-derived protein" evidence="2">
    <location>
        <begin position="185"/>
        <end position="292"/>
    </location>
</feature>
<proteinExistence type="predicted"/>
<dbReference type="Proteomes" id="UP001458880">
    <property type="component" value="Unassembled WGS sequence"/>
</dbReference>
<comment type="caution">
    <text evidence="3">The sequence shown here is derived from an EMBL/GenBank/DDBJ whole genome shotgun (WGS) entry which is preliminary data.</text>
</comment>
<name>A0AAW1KK98_POPJA</name>
<dbReference type="Pfam" id="PF13843">
    <property type="entry name" value="DDE_Tnp_1_7"/>
    <property type="match status" value="2"/>
</dbReference>
<evidence type="ECO:0000256" key="1">
    <source>
        <dbReference type="SAM" id="MobiDB-lite"/>
    </source>
</evidence>
<accession>A0AAW1KK98</accession>
<keyword evidence="4" id="KW-1185">Reference proteome</keyword>
<protein>
    <submittedName>
        <fullName evidence="3">Transposase IS4</fullName>
    </submittedName>
</protein>
<evidence type="ECO:0000313" key="3">
    <source>
        <dbReference type="EMBL" id="KAK9719494.1"/>
    </source>
</evidence>
<gene>
    <name evidence="3" type="ORF">QE152_g22651</name>
</gene>
<evidence type="ECO:0000259" key="2">
    <source>
        <dbReference type="Pfam" id="PF13843"/>
    </source>
</evidence>
<dbReference type="AlphaFoldDB" id="A0AAW1KK98"/>
<reference evidence="3 4" key="1">
    <citation type="journal article" date="2024" name="BMC Genomics">
        <title>De novo assembly and annotation of Popillia japonica's genome with initial clues to its potential as an invasive pest.</title>
        <authorList>
            <person name="Cucini C."/>
            <person name="Boschi S."/>
            <person name="Funari R."/>
            <person name="Cardaioli E."/>
            <person name="Iannotti N."/>
            <person name="Marturano G."/>
            <person name="Paoli F."/>
            <person name="Bruttini M."/>
            <person name="Carapelli A."/>
            <person name="Frati F."/>
            <person name="Nardi F."/>
        </authorList>
    </citation>
    <scope>NUCLEOTIDE SEQUENCE [LARGE SCALE GENOMIC DNA]</scope>
    <source>
        <strain evidence="3">DMR45628</strain>
    </source>
</reference>
<feature type="region of interest" description="Disordered" evidence="1">
    <location>
        <begin position="51"/>
        <end position="71"/>
    </location>
</feature>
<dbReference type="EMBL" id="JASPKY010000219">
    <property type="protein sequence ID" value="KAK9719494.1"/>
    <property type="molecule type" value="Genomic_DNA"/>
</dbReference>
<dbReference type="InterPro" id="IPR029526">
    <property type="entry name" value="PGBD"/>
</dbReference>
<feature type="domain" description="PiggyBac transposable element-derived protein" evidence="2">
    <location>
        <begin position="124"/>
        <end position="184"/>
    </location>
</feature>